<evidence type="ECO:0008006" key="3">
    <source>
        <dbReference type="Google" id="ProtNLM"/>
    </source>
</evidence>
<organism evidence="1 2">
    <name type="scientific">Triangularia verruculosa</name>
    <dbReference type="NCBI Taxonomy" id="2587418"/>
    <lineage>
        <taxon>Eukaryota</taxon>
        <taxon>Fungi</taxon>
        <taxon>Dikarya</taxon>
        <taxon>Ascomycota</taxon>
        <taxon>Pezizomycotina</taxon>
        <taxon>Sordariomycetes</taxon>
        <taxon>Sordariomycetidae</taxon>
        <taxon>Sordariales</taxon>
        <taxon>Podosporaceae</taxon>
        <taxon>Triangularia</taxon>
    </lineage>
</organism>
<keyword evidence="2" id="KW-1185">Reference proteome</keyword>
<dbReference type="Proteomes" id="UP001303160">
    <property type="component" value="Unassembled WGS sequence"/>
</dbReference>
<dbReference type="EMBL" id="MU863931">
    <property type="protein sequence ID" value="KAK4199503.1"/>
    <property type="molecule type" value="Genomic_DNA"/>
</dbReference>
<accession>A0AAN6XEZ7</accession>
<evidence type="ECO:0000313" key="2">
    <source>
        <dbReference type="Proteomes" id="UP001303160"/>
    </source>
</evidence>
<comment type="caution">
    <text evidence="1">The sequence shown here is derived from an EMBL/GenBank/DDBJ whole genome shotgun (WGS) entry which is preliminary data.</text>
</comment>
<evidence type="ECO:0000313" key="1">
    <source>
        <dbReference type="EMBL" id="KAK4199503.1"/>
    </source>
</evidence>
<protein>
    <recommendedName>
        <fullName evidence="3">Heterokaryon incompatibility domain-containing protein</fullName>
    </recommendedName>
</protein>
<name>A0AAN6XEZ7_9PEZI</name>
<sequence length="346" mass="39580">MNERDIYFGTGIGDTPVPTKLVSFPFENISEHAVLSWRWDGDLKTWGSKNIALALHQAKRMGVRYQLMDLVSVDQTLSGEALIQQVVAFSSLYQSIPVIAAYNTEEEAIQFTMFRPWIFHEAQTYRDNPFKVTYVGDLTDWKYSCWERDIKFQFRQAWRGSFVQTILGVLCHELGMTSISDFKFIIPQHAQLLATAYAKMSREDYLLTAAILCQIDRPHVGSFPYHAETMSYSLYSFAITDRVIERPTSRLNTYSPSRPPKDVYGIFLNQVKTGQWIRRPRMGSHNKYDFAVLPKAELAILTPLACPSPNAGILTVQKEAWRPPPDMESLIANKLEFVEVNMGKKA</sequence>
<dbReference type="AlphaFoldDB" id="A0AAN6XEZ7"/>
<proteinExistence type="predicted"/>
<gene>
    <name evidence="1" type="ORF">QBC40DRAFT_265859</name>
</gene>
<reference evidence="1" key="2">
    <citation type="submission" date="2023-05" db="EMBL/GenBank/DDBJ databases">
        <authorList>
            <consortium name="Lawrence Berkeley National Laboratory"/>
            <person name="Steindorff A."/>
            <person name="Hensen N."/>
            <person name="Bonometti L."/>
            <person name="Westerberg I."/>
            <person name="Brannstrom I.O."/>
            <person name="Guillou S."/>
            <person name="Cros-Aarteil S."/>
            <person name="Calhoun S."/>
            <person name="Haridas S."/>
            <person name="Kuo A."/>
            <person name="Mondo S."/>
            <person name="Pangilinan J."/>
            <person name="Riley R."/>
            <person name="Labutti K."/>
            <person name="Andreopoulos B."/>
            <person name="Lipzen A."/>
            <person name="Chen C."/>
            <person name="Yanf M."/>
            <person name="Daum C."/>
            <person name="Ng V."/>
            <person name="Clum A."/>
            <person name="Ohm R."/>
            <person name="Martin F."/>
            <person name="Silar P."/>
            <person name="Natvig D."/>
            <person name="Lalanne C."/>
            <person name="Gautier V."/>
            <person name="Ament-Velasquez S.L."/>
            <person name="Kruys A."/>
            <person name="Hutchinson M.I."/>
            <person name="Powell A.J."/>
            <person name="Barry K."/>
            <person name="Miller A.N."/>
            <person name="Grigoriev I.V."/>
            <person name="Debuchy R."/>
            <person name="Gladieux P."/>
            <person name="Thoren M.H."/>
            <person name="Johannesson H."/>
        </authorList>
    </citation>
    <scope>NUCLEOTIDE SEQUENCE</scope>
    <source>
        <strain evidence="1">CBS 315.58</strain>
    </source>
</reference>
<reference evidence="1" key="1">
    <citation type="journal article" date="2023" name="Mol. Phylogenet. Evol.">
        <title>Genome-scale phylogeny and comparative genomics of the fungal order Sordariales.</title>
        <authorList>
            <person name="Hensen N."/>
            <person name="Bonometti L."/>
            <person name="Westerberg I."/>
            <person name="Brannstrom I.O."/>
            <person name="Guillou S."/>
            <person name="Cros-Aarteil S."/>
            <person name="Calhoun S."/>
            <person name="Haridas S."/>
            <person name="Kuo A."/>
            <person name="Mondo S."/>
            <person name="Pangilinan J."/>
            <person name="Riley R."/>
            <person name="LaButti K."/>
            <person name="Andreopoulos B."/>
            <person name="Lipzen A."/>
            <person name="Chen C."/>
            <person name="Yan M."/>
            <person name="Daum C."/>
            <person name="Ng V."/>
            <person name="Clum A."/>
            <person name="Steindorff A."/>
            <person name="Ohm R.A."/>
            <person name="Martin F."/>
            <person name="Silar P."/>
            <person name="Natvig D.O."/>
            <person name="Lalanne C."/>
            <person name="Gautier V."/>
            <person name="Ament-Velasquez S.L."/>
            <person name="Kruys A."/>
            <person name="Hutchinson M.I."/>
            <person name="Powell A.J."/>
            <person name="Barry K."/>
            <person name="Miller A.N."/>
            <person name="Grigoriev I.V."/>
            <person name="Debuchy R."/>
            <person name="Gladieux P."/>
            <person name="Hiltunen Thoren M."/>
            <person name="Johannesson H."/>
        </authorList>
    </citation>
    <scope>NUCLEOTIDE SEQUENCE</scope>
    <source>
        <strain evidence="1">CBS 315.58</strain>
    </source>
</reference>